<dbReference type="SUPFAM" id="SSF88723">
    <property type="entry name" value="PIN domain-like"/>
    <property type="match status" value="1"/>
</dbReference>
<evidence type="ECO:0000313" key="2">
    <source>
        <dbReference type="EMBL" id="QBP12734.1"/>
    </source>
</evidence>
<name>A0A2L0X1G9_9BURK</name>
<feature type="domain" description="PIN" evidence="1">
    <location>
        <begin position="4"/>
        <end position="120"/>
    </location>
</feature>
<dbReference type="InterPro" id="IPR002716">
    <property type="entry name" value="PIN_dom"/>
</dbReference>
<dbReference type="CDD" id="cd18683">
    <property type="entry name" value="PIN_VapC-like"/>
    <property type="match status" value="1"/>
</dbReference>
<dbReference type="Proteomes" id="UP000253772">
    <property type="component" value="Chromosome c2"/>
</dbReference>
<evidence type="ECO:0000313" key="3">
    <source>
        <dbReference type="Proteomes" id="UP000253772"/>
    </source>
</evidence>
<protein>
    <submittedName>
        <fullName evidence="2">PIN domain-containing protein</fullName>
    </submittedName>
</protein>
<dbReference type="RefSeq" id="WP_017511558.1">
    <property type="nucleotide sequence ID" value="NZ_CP026544.1"/>
</dbReference>
<sequence length="131" mass="14416">MIGLDACILVRFFAKDDPIQTPKAAMLLKSLSAVERGYVSTVAPAELTWVMGRRLKMKRSEIARIVDYLINSKDLVVESEQIVVSALRLFEVSSVGFGDCLILQTCQTFGCRNVATFDRKAASGIGMRLIA</sequence>
<gene>
    <name evidence="2" type="ORF">DDF84_023935</name>
</gene>
<dbReference type="PANTHER" id="PTHR39664:SF2">
    <property type="entry name" value="NUCLEIC ACID-BINDING PROTEIN, CONTAINING PIN DOMAIN-RELATED"/>
    <property type="match status" value="1"/>
</dbReference>
<dbReference type="PANTHER" id="PTHR39664">
    <property type="match status" value="1"/>
</dbReference>
<evidence type="ECO:0000259" key="1">
    <source>
        <dbReference type="Pfam" id="PF01850"/>
    </source>
</evidence>
<dbReference type="EMBL" id="CP037901">
    <property type="protein sequence ID" value="QBP12734.1"/>
    <property type="molecule type" value="Genomic_DNA"/>
</dbReference>
<proteinExistence type="predicted"/>
<accession>A0A2L0X1G9</accession>
<dbReference type="Pfam" id="PF01850">
    <property type="entry name" value="PIN"/>
    <property type="match status" value="1"/>
</dbReference>
<dbReference type="Gene3D" id="3.40.50.1010">
    <property type="entry name" value="5'-nuclease"/>
    <property type="match status" value="1"/>
</dbReference>
<dbReference type="OrthoDB" id="32974at2"/>
<reference evidence="2 3" key="1">
    <citation type="submission" date="2019-03" db="EMBL/GenBank/DDBJ databases">
        <title>Comparative insights into the high quality Complete genome sequence of highly metal resistant Cupriavidus metallidurans strain BS1 isolated from a gold-copper mine.</title>
        <authorList>
            <person name="Mazhar H.S."/>
            <person name="Rensing C."/>
        </authorList>
    </citation>
    <scope>NUCLEOTIDE SEQUENCE [LARGE SCALE GENOMIC DNA]</scope>
    <source>
        <strain evidence="2 3">BS1</strain>
    </source>
</reference>
<dbReference type="AlphaFoldDB" id="A0A2L0X1G9"/>
<organism evidence="2 3">
    <name type="scientific">Cupriavidus metallidurans</name>
    <dbReference type="NCBI Taxonomy" id="119219"/>
    <lineage>
        <taxon>Bacteria</taxon>
        <taxon>Pseudomonadati</taxon>
        <taxon>Pseudomonadota</taxon>
        <taxon>Betaproteobacteria</taxon>
        <taxon>Burkholderiales</taxon>
        <taxon>Burkholderiaceae</taxon>
        <taxon>Cupriavidus</taxon>
    </lineage>
</organism>
<dbReference type="InterPro" id="IPR029060">
    <property type="entry name" value="PIN-like_dom_sf"/>
</dbReference>